<dbReference type="InterPro" id="IPR020471">
    <property type="entry name" value="AKR"/>
</dbReference>
<dbReference type="AlphaFoldDB" id="A0A366DX33"/>
<dbReference type="STRING" id="200904.GCA_900168775_01320"/>
<dbReference type="PANTHER" id="PTHR42686:SF1">
    <property type="entry name" value="GH17980P-RELATED"/>
    <property type="match status" value="1"/>
</dbReference>
<evidence type="ECO:0000259" key="1">
    <source>
        <dbReference type="Pfam" id="PF00248"/>
    </source>
</evidence>
<evidence type="ECO:0000313" key="3">
    <source>
        <dbReference type="Proteomes" id="UP000252254"/>
    </source>
</evidence>
<dbReference type="EMBL" id="QNRI01000010">
    <property type="protein sequence ID" value="RBO94617.1"/>
    <property type="molecule type" value="Genomic_DNA"/>
</dbReference>
<dbReference type="SUPFAM" id="SSF51430">
    <property type="entry name" value="NAD(P)-linked oxidoreductase"/>
    <property type="match status" value="1"/>
</dbReference>
<gene>
    <name evidence="2" type="ORF">DES48_110104</name>
</gene>
<evidence type="ECO:0000313" key="2">
    <source>
        <dbReference type="EMBL" id="RBO94617.1"/>
    </source>
</evidence>
<proteinExistence type="predicted"/>
<comment type="caution">
    <text evidence="2">The sequence shown here is derived from an EMBL/GenBank/DDBJ whole genome shotgun (WGS) entry which is preliminary data.</text>
</comment>
<dbReference type="GO" id="GO:0005829">
    <property type="term" value="C:cytosol"/>
    <property type="evidence" value="ECO:0007669"/>
    <property type="project" value="TreeGrafter"/>
</dbReference>
<name>A0A366DX33_9BACI</name>
<dbReference type="Gene3D" id="3.20.20.100">
    <property type="entry name" value="NADP-dependent oxidoreductase domain"/>
    <property type="match status" value="1"/>
</dbReference>
<dbReference type="InterPro" id="IPR036812">
    <property type="entry name" value="NAD(P)_OxRdtase_dom_sf"/>
</dbReference>
<dbReference type="PANTHER" id="PTHR42686">
    <property type="entry name" value="GH17980P-RELATED"/>
    <property type="match status" value="1"/>
</dbReference>
<dbReference type="InterPro" id="IPR023210">
    <property type="entry name" value="NADP_OxRdtase_dom"/>
</dbReference>
<keyword evidence="3" id="KW-1185">Reference proteome</keyword>
<dbReference type="Proteomes" id="UP000252254">
    <property type="component" value="Unassembled WGS sequence"/>
</dbReference>
<dbReference type="Pfam" id="PF00248">
    <property type="entry name" value="Aldo_ket_red"/>
    <property type="match status" value="1"/>
</dbReference>
<protein>
    <submittedName>
        <fullName evidence="2">D-threo-aldose 1-dehydrogenase</fullName>
    </submittedName>
</protein>
<sequence length="331" mass="37081">MSMEFLNKALIKKLGLGTAPLGNMFRDVSEQEAHQTVQSAWDAGVRYFDTAPFYGYGLAENRLGEVLSAYDRESFVLSSKVGRVMLDEKEEKSGLFADGRKNKVLTDYSEDTTLRSIEQSLKRLQTNYLDMVFVHDLSPDFWGDNWITKFDEARNGAFKTLNRLRDEGVIKSWGLGVNTTIPIELAMELEEVTPNLSLSATQYTLMQHERALEGMMPQAYKKEMGVVVGGPYNSGALLGGKHFDYAPITDEAKTQVNQLKAIANNHNISLKAAALQFSAAHPVVKAIIPGSTRPDRIKEDIKAMDEEIPLTFWEELRNKKLISEKAPIPKT</sequence>
<feature type="domain" description="NADP-dependent oxidoreductase" evidence="1">
    <location>
        <begin position="13"/>
        <end position="317"/>
    </location>
</feature>
<reference evidence="2 3" key="1">
    <citation type="submission" date="2018-06" db="EMBL/GenBank/DDBJ databases">
        <title>Genomic Encyclopedia of Type Strains, Phase IV (KMG-IV): sequencing the most valuable type-strain genomes for metagenomic binning, comparative biology and taxonomic classification.</title>
        <authorList>
            <person name="Goeker M."/>
        </authorList>
    </citation>
    <scope>NUCLEOTIDE SEQUENCE [LARGE SCALE GENOMIC DNA]</scope>
    <source>
        <strain evidence="2 3">DSM 15140</strain>
    </source>
</reference>
<accession>A0A366DX33</accession>
<organism evidence="2 3">
    <name type="scientific">Paraliobacillus ryukyuensis</name>
    <dbReference type="NCBI Taxonomy" id="200904"/>
    <lineage>
        <taxon>Bacteria</taxon>
        <taxon>Bacillati</taxon>
        <taxon>Bacillota</taxon>
        <taxon>Bacilli</taxon>
        <taxon>Bacillales</taxon>
        <taxon>Bacillaceae</taxon>
        <taxon>Paraliobacillus</taxon>
    </lineage>
</organism>
<dbReference type="CDD" id="cd19152">
    <property type="entry name" value="AKR_AKR15A"/>
    <property type="match status" value="1"/>
</dbReference>
<dbReference type="GO" id="GO:0016491">
    <property type="term" value="F:oxidoreductase activity"/>
    <property type="evidence" value="ECO:0007669"/>
    <property type="project" value="InterPro"/>
</dbReference>